<proteinExistence type="predicted"/>
<dbReference type="EMBL" id="BMHV01000004">
    <property type="protein sequence ID" value="GGF57012.1"/>
    <property type="molecule type" value="Genomic_DNA"/>
</dbReference>
<feature type="domain" description="Poly-beta-hydroxybutyrate polymerase N-terminal" evidence="3">
    <location>
        <begin position="138"/>
        <end position="306"/>
    </location>
</feature>
<dbReference type="GO" id="GO:0042619">
    <property type="term" value="P:poly-hydroxybutyrate biosynthetic process"/>
    <property type="evidence" value="ECO:0007669"/>
    <property type="project" value="InterPro"/>
</dbReference>
<comment type="caution">
    <text evidence="4">The sequence shown here is derived from an EMBL/GenBank/DDBJ whole genome shotgun (WGS) entry which is preliminary data.</text>
</comment>
<evidence type="ECO:0000256" key="1">
    <source>
        <dbReference type="ARBA" id="ARBA00022679"/>
    </source>
</evidence>
<keyword evidence="1" id="KW-0808">Transferase</keyword>
<dbReference type="AlphaFoldDB" id="A0A917BUQ2"/>
<keyword evidence="5" id="KW-1185">Reference proteome</keyword>
<protein>
    <submittedName>
        <fullName evidence="4">Class II poly(R)-hydroxyalkanoic acid synthase</fullName>
    </submittedName>
</protein>
<evidence type="ECO:0000313" key="4">
    <source>
        <dbReference type="EMBL" id="GGF57012.1"/>
    </source>
</evidence>
<keyword evidence="2" id="KW-0012">Acyltransferase</keyword>
<accession>A0A917BUQ2</accession>
<name>A0A917BUQ2_9PROT</name>
<sequence>MWNYKPTKHMPKNAAAKPLASAFDGNTALSNYMNGMQQLYSLPNAVANQWVEMVRNVNSPASNQTKGLEDKKAQDEKVKLNSPFVGGVSPQDMVKLFSKVGGQVICKPAVVLEETNKLAKELTAAVANPEALEVEKGDRRFRDDAWDRSPMHKMAMHGYLAWSRAINNMIDHVELEDKDVQRARYLSSLVTDALSPTNNLLSNPAALEKLRESGGKSLMEGFQNFAKDISENNWLPAQVDKSAFQVGENIAATPGDVIYRNDVLELIQYAPTTPLVHERPIMFIPPVVNKYYLLDLAPGKSAVEYLVNSGFQVFMVSWRNPTREHRHWGLDEYVTALEEGIEAIRSITLMDEINLYAACTGAIPMAALLGYLAAKKKKYVKSATMVVAVLDSNEKQSLGLFASNEAIAMAKMKSRYKGVLDGEEMGRVFTWMRPNDLVWNYWVNNYLMGKKPPAFDILFWNNDSTRVTAKLHEDLLDVFSLDLLKVPGGLTVKGEPIDLKQVDCDIYMVGGQTDHISVWKGCFNSAKFFGGDSEFVLHSSGHVQSIINPPGNPKASYMHNAKGAKTSDEWLAGASKAQGSWWDHWAGWLGTRSGDEKAAPYKLGSNQHAPLMRAPGAYVLEK</sequence>
<dbReference type="RefSeq" id="WP_229734231.1">
    <property type="nucleotide sequence ID" value="NZ_BMHV01000004.1"/>
</dbReference>
<evidence type="ECO:0000313" key="5">
    <source>
        <dbReference type="Proteomes" id="UP000632498"/>
    </source>
</evidence>
<dbReference type="InterPro" id="IPR010941">
    <property type="entry name" value="PhaC_N"/>
</dbReference>
<reference evidence="4" key="1">
    <citation type="journal article" date="2014" name="Int. J. Syst. Evol. Microbiol.">
        <title>Complete genome sequence of Corynebacterium casei LMG S-19264T (=DSM 44701T), isolated from a smear-ripened cheese.</title>
        <authorList>
            <consortium name="US DOE Joint Genome Institute (JGI-PGF)"/>
            <person name="Walter F."/>
            <person name="Albersmeier A."/>
            <person name="Kalinowski J."/>
            <person name="Ruckert C."/>
        </authorList>
    </citation>
    <scope>NUCLEOTIDE SEQUENCE</scope>
    <source>
        <strain evidence="4">CGMCC 1.15254</strain>
    </source>
</reference>
<reference evidence="4" key="2">
    <citation type="submission" date="2020-09" db="EMBL/GenBank/DDBJ databases">
        <authorList>
            <person name="Sun Q."/>
            <person name="Zhou Y."/>
        </authorList>
    </citation>
    <scope>NUCLEOTIDE SEQUENCE</scope>
    <source>
        <strain evidence="4">CGMCC 1.15254</strain>
    </source>
</reference>
<dbReference type="SUPFAM" id="SSF53474">
    <property type="entry name" value="alpha/beta-Hydrolases"/>
    <property type="match status" value="1"/>
</dbReference>
<organism evidence="4 5">
    <name type="scientific">Terasakiella brassicae</name>
    <dbReference type="NCBI Taxonomy" id="1634917"/>
    <lineage>
        <taxon>Bacteria</taxon>
        <taxon>Pseudomonadati</taxon>
        <taxon>Pseudomonadota</taxon>
        <taxon>Alphaproteobacteria</taxon>
        <taxon>Rhodospirillales</taxon>
        <taxon>Terasakiellaceae</taxon>
        <taxon>Terasakiella</taxon>
    </lineage>
</organism>
<dbReference type="GO" id="GO:0016746">
    <property type="term" value="F:acyltransferase activity"/>
    <property type="evidence" value="ECO:0007669"/>
    <property type="project" value="UniProtKB-KW"/>
</dbReference>
<evidence type="ECO:0000259" key="3">
    <source>
        <dbReference type="Pfam" id="PF07167"/>
    </source>
</evidence>
<dbReference type="Pfam" id="PF07167">
    <property type="entry name" value="PhaC_N"/>
    <property type="match status" value="1"/>
</dbReference>
<evidence type="ECO:0000256" key="2">
    <source>
        <dbReference type="ARBA" id="ARBA00023315"/>
    </source>
</evidence>
<dbReference type="Proteomes" id="UP000632498">
    <property type="component" value="Unassembled WGS sequence"/>
</dbReference>
<dbReference type="Gene3D" id="3.40.50.1820">
    <property type="entry name" value="alpha/beta hydrolase"/>
    <property type="match status" value="1"/>
</dbReference>
<dbReference type="PANTHER" id="PTHR36837">
    <property type="entry name" value="POLY(3-HYDROXYALKANOATE) POLYMERASE SUBUNIT PHAC"/>
    <property type="match status" value="1"/>
</dbReference>
<dbReference type="InterPro" id="IPR051321">
    <property type="entry name" value="PHA/PHB_synthase"/>
</dbReference>
<dbReference type="PANTHER" id="PTHR36837:SF5">
    <property type="entry name" value="POLY-3-HYDROXYBUTYRATE SYNTHASE"/>
    <property type="match status" value="1"/>
</dbReference>
<gene>
    <name evidence="4" type="primary">phaC1</name>
    <name evidence="4" type="ORF">GCM10011332_08060</name>
</gene>
<dbReference type="InterPro" id="IPR029058">
    <property type="entry name" value="AB_hydrolase_fold"/>
</dbReference>